<keyword evidence="10" id="KW-1185">Reference proteome</keyword>
<dbReference type="InterPro" id="IPR056773">
    <property type="entry name" value="WHD_ORC2"/>
</dbReference>
<protein>
    <recommendedName>
        <fullName evidence="5">Origin recognition complex subunit 2</fullName>
    </recommendedName>
</protein>
<dbReference type="AlphaFoldDB" id="A0A9P6CG95"/>
<evidence type="ECO:0000256" key="6">
    <source>
        <dbReference type="SAM" id="MobiDB-lite"/>
    </source>
</evidence>
<reference evidence="9" key="1">
    <citation type="submission" date="2020-11" db="EMBL/GenBank/DDBJ databases">
        <authorList>
            <consortium name="DOE Joint Genome Institute"/>
            <person name="Ahrendt S."/>
            <person name="Riley R."/>
            <person name="Andreopoulos W."/>
            <person name="Labutti K."/>
            <person name="Pangilinan J."/>
            <person name="Ruiz-Duenas F.J."/>
            <person name="Barrasa J.M."/>
            <person name="Sanchez-Garcia M."/>
            <person name="Camarero S."/>
            <person name="Miyauchi S."/>
            <person name="Serrano A."/>
            <person name="Linde D."/>
            <person name="Babiker R."/>
            <person name="Drula E."/>
            <person name="Ayuso-Fernandez I."/>
            <person name="Pacheco R."/>
            <person name="Padilla G."/>
            <person name="Ferreira P."/>
            <person name="Barriuso J."/>
            <person name="Kellner H."/>
            <person name="Castanera R."/>
            <person name="Alfaro M."/>
            <person name="Ramirez L."/>
            <person name="Pisabarro A.G."/>
            <person name="Kuo A."/>
            <person name="Tritt A."/>
            <person name="Lipzen A."/>
            <person name="He G."/>
            <person name="Yan M."/>
            <person name="Ng V."/>
            <person name="Cullen D."/>
            <person name="Martin F."/>
            <person name="Rosso M.-N."/>
            <person name="Henrissat B."/>
            <person name="Hibbett D."/>
            <person name="Martinez A.T."/>
            <person name="Grigoriev I.V."/>
        </authorList>
    </citation>
    <scope>NUCLEOTIDE SEQUENCE</scope>
    <source>
        <strain evidence="9">CBS 247.69</strain>
    </source>
</reference>
<comment type="function">
    <text evidence="5">Component of the origin recognition complex (ORC) that binds origins of replication. DNA-binding is ATP-dependent. ORC is required to assemble the pre-replication complex necessary to initiate DNA replication.</text>
</comment>
<dbReference type="PANTHER" id="PTHR14052">
    <property type="entry name" value="ORIGIN RECOGNITION COMPLEX SUBUNIT 2"/>
    <property type="match status" value="1"/>
</dbReference>
<evidence type="ECO:0000256" key="1">
    <source>
        <dbReference type="ARBA" id="ARBA00004123"/>
    </source>
</evidence>
<dbReference type="GO" id="GO:0006260">
    <property type="term" value="P:DNA replication"/>
    <property type="evidence" value="ECO:0007669"/>
    <property type="project" value="UniProtKB-UniRule"/>
</dbReference>
<dbReference type="PANTHER" id="PTHR14052:SF0">
    <property type="entry name" value="ORIGIN RECOGNITION COMPLEX SUBUNIT 2"/>
    <property type="match status" value="1"/>
</dbReference>
<dbReference type="InterPro" id="IPR007220">
    <property type="entry name" value="ORC2"/>
</dbReference>
<keyword evidence="3 5" id="KW-0235">DNA replication</keyword>
<evidence type="ECO:0000313" key="10">
    <source>
        <dbReference type="Proteomes" id="UP000807353"/>
    </source>
</evidence>
<feature type="domain" description="Origin recognition complex subunit 2 RecA-like" evidence="7">
    <location>
        <begin position="115"/>
        <end position="287"/>
    </location>
</feature>
<dbReference type="OrthoDB" id="346673at2759"/>
<evidence type="ECO:0000256" key="2">
    <source>
        <dbReference type="ARBA" id="ARBA00007421"/>
    </source>
</evidence>
<comment type="similarity">
    <text evidence="2 5">Belongs to the ORC2 family.</text>
</comment>
<proteinExistence type="inferred from homology"/>
<dbReference type="InterPro" id="IPR056772">
    <property type="entry name" value="RecA-like_ORC2"/>
</dbReference>
<keyword evidence="4 5" id="KW-0539">Nucleus</keyword>
<comment type="subunit">
    <text evidence="5">Component of the origin recognition complex (ORC).</text>
</comment>
<feature type="domain" description="Origin recognition complex subunit 2 winged-helix" evidence="8">
    <location>
        <begin position="368"/>
        <end position="428"/>
    </location>
</feature>
<dbReference type="Pfam" id="PF04084">
    <property type="entry name" value="RecA-like_ORC2"/>
    <property type="match status" value="1"/>
</dbReference>
<organism evidence="9 10">
    <name type="scientific">Collybia nuda</name>
    <dbReference type="NCBI Taxonomy" id="64659"/>
    <lineage>
        <taxon>Eukaryota</taxon>
        <taxon>Fungi</taxon>
        <taxon>Dikarya</taxon>
        <taxon>Basidiomycota</taxon>
        <taxon>Agaricomycotina</taxon>
        <taxon>Agaricomycetes</taxon>
        <taxon>Agaricomycetidae</taxon>
        <taxon>Agaricales</taxon>
        <taxon>Tricholomatineae</taxon>
        <taxon>Clitocybaceae</taxon>
        <taxon>Collybia</taxon>
    </lineage>
</organism>
<sequence>MRFQARHLGTSSDGGDEQDDISEEESDLDDNFATSSPKKGKSAGRAAVIQDQPNLIVQTAFDAYFTHATSRAQTSTNVFSSLVPPLTADEYTGAIASASMLEPIQPTLLKEPSRTLVFTRFMRELAEGFNILVYGYGSKRRVLNQFATDYCSKAGHVVVANGFQPDFSLKDLLNSIENVPGILSIDTPSTTTESQAKRIYDFFAEPSQKRHLYIIIHNIDASPFRSAKAKSCLALLALNLKIHIVASIDHLNAPLLWSTSESSARKEEKPILRAIPPRGFAWLWHDLTTLVPYDFELAYADRSSISGAHGGGTRKKTDTTVQAATAMTETAALHILASVTQKAKKLFALLAGKQLESIEEAGDSTSSDLQQFGMGYDMLFNAARDDFIATNDTALRSLLGEFRDHNLVVAAQATSGGGEILWIPLRKERLVTVLTSVKAEL</sequence>
<dbReference type="EMBL" id="MU150311">
    <property type="protein sequence ID" value="KAF9459728.1"/>
    <property type="molecule type" value="Genomic_DNA"/>
</dbReference>
<gene>
    <name evidence="9" type="ORF">BDZ94DRAFT_1267530</name>
</gene>
<accession>A0A9P6CG95</accession>
<evidence type="ECO:0000259" key="8">
    <source>
        <dbReference type="Pfam" id="PF24882"/>
    </source>
</evidence>
<comment type="subcellular location">
    <subcellularLocation>
        <location evidence="1 5">Nucleus</location>
    </subcellularLocation>
</comment>
<comment type="caution">
    <text evidence="9">The sequence shown here is derived from an EMBL/GenBank/DDBJ whole genome shotgun (WGS) entry which is preliminary data.</text>
</comment>
<name>A0A9P6CG95_9AGAR</name>
<evidence type="ECO:0000256" key="4">
    <source>
        <dbReference type="ARBA" id="ARBA00023242"/>
    </source>
</evidence>
<dbReference type="GO" id="GO:0005664">
    <property type="term" value="C:nuclear origin of replication recognition complex"/>
    <property type="evidence" value="ECO:0007669"/>
    <property type="project" value="UniProtKB-UniRule"/>
</dbReference>
<feature type="compositionally biased region" description="Acidic residues" evidence="6">
    <location>
        <begin position="14"/>
        <end position="30"/>
    </location>
</feature>
<evidence type="ECO:0000256" key="3">
    <source>
        <dbReference type="ARBA" id="ARBA00022705"/>
    </source>
</evidence>
<dbReference type="GO" id="GO:0003688">
    <property type="term" value="F:DNA replication origin binding"/>
    <property type="evidence" value="ECO:0007669"/>
    <property type="project" value="UniProtKB-UniRule"/>
</dbReference>
<evidence type="ECO:0000256" key="5">
    <source>
        <dbReference type="RuleBase" id="RU368084"/>
    </source>
</evidence>
<dbReference type="Pfam" id="PF24882">
    <property type="entry name" value="WHD_ORC2"/>
    <property type="match status" value="1"/>
</dbReference>
<evidence type="ECO:0000259" key="7">
    <source>
        <dbReference type="Pfam" id="PF04084"/>
    </source>
</evidence>
<dbReference type="Proteomes" id="UP000807353">
    <property type="component" value="Unassembled WGS sequence"/>
</dbReference>
<evidence type="ECO:0000313" key="9">
    <source>
        <dbReference type="EMBL" id="KAF9459728.1"/>
    </source>
</evidence>
<feature type="region of interest" description="Disordered" evidence="6">
    <location>
        <begin position="1"/>
        <end position="45"/>
    </location>
</feature>